<feature type="region of interest" description="Disordered" evidence="1">
    <location>
        <begin position="142"/>
        <end position="187"/>
    </location>
</feature>
<comment type="caution">
    <text evidence="2">The sequence shown here is derived from an EMBL/GenBank/DDBJ whole genome shotgun (WGS) entry which is preliminary data.</text>
</comment>
<proteinExistence type="predicted"/>
<evidence type="ECO:0000256" key="1">
    <source>
        <dbReference type="SAM" id="MobiDB-lite"/>
    </source>
</evidence>
<dbReference type="AlphaFoldDB" id="A0A401RSS8"/>
<evidence type="ECO:0000313" key="3">
    <source>
        <dbReference type="Proteomes" id="UP000287033"/>
    </source>
</evidence>
<dbReference type="EMBL" id="BEZZ01002103">
    <property type="protein sequence ID" value="GCC21192.1"/>
    <property type="molecule type" value="Genomic_DNA"/>
</dbReference>
<protein>
    <submittedName>
        <fullName evidence="2">Uncharacterized protein</fullName>
    </submittedName>
</protein>
<keyword evidence="3" id="KW-1185">Reference proteome</keyword>
<name>A0A401RSS8_CHIPU</name>
<dbReference type="Proteomes" id="UP000287033">
    <property type="component" value="Unassembled WGS sequence"/>
</dbReference>
<gene>
    <name evidence="2" type="ORF">chiPu_0019659</name>
</gene>
<sequence>MRRRNVKGDTEHARKDEWPCWGWSFPRSTNNEGMALETANALAVLVNTSAGGLSACLVPGFRNRLLRADEMGKARLQRVTAQAQCGPAGRLAVRSRRSAGRPAGCPEQAQCGRAGWLAVRGRRSAGGPAGWLSGAGAVRAGRPAGCPEQAQCGRQLLPSPRPLHPPDSVAPLLTSQRGSGPVSFRGRLPPSGQLLILGEREGGGNLFTGNNWSESREGADSANSGMCLNYPGREG</sequence>
<feature type="region of interest" description="Disordered" evidence="1">
    <location>
        <begin position="210"/>
        <end position="235"/>
    </location>
</feature>
<organism evidence="2 3">
    <name type="scientific">Chiloscyllium punctatum</name>
    <name type="common">Brownbanded bambooshark</name>
    <name type="synonym">Hemiscyllium punctatum</name>
    <dbReference type="NCBI Taxonomy" id="137246"/>
    <lineage>
        <taxon>Eukaryota</taxon>
        <taxon>Metazoa</taxon>
        <taxon>Chordata</taxon>
        <taxon>Craniata</taxon>
        <taxon>Vertebrata</taxon>
        <taxon>Chondrichthyes</taxon>
        <taxon>Elasmobranchii</taxon>
        <taxon>Galeomorphii</taxon>
        <taxon>Galeoidea</taxon>
        <taxon>Orectolobiformes</taxon>
        <taxon>Hemiscylliidae</taxon>
        <taxon>Chiloscyllium</taxon>
    </lineage>
</organism>
<reference evidence="2 3" key="1">
    <citation type="journal article" date="2018" name="Nat. Ecol. Evol.">
        <title>Shark genomes provide insights into elasmobranch evolution and the origin of vertebrates.</title>
        <authorList>
            <person name="Hara Y"/>
            <person name="Yamaguchi K"/>
            <person name="Onimaru K"/>
            <person name="Kadota M"/>
            <person name="Koyanagi M"/>
            <person name="Keeley SD"/>
            <person name="Tatsumi K"/>
            <person name="Tanaka K"/>
            <person name="Motone F"/>
            <person name="Kageyama Y"/>
            <person name="Nozu R"/>
            <person name="Adachi N"/>
            <person name="Nishimura O"/>
            <person name="Nakagawa R"/>
            <person name="Tanegashima C"/>
            <person name="Kiyatake I"/>
            <person name="Matsumoto R"/>
            <person name="Murakumo K"/>
            <person name="Nishida K"/>
            <person name="Terakita A"/>
            <person name="Kuratani S"/>
            <person name="Sato K"/>
            <person name="Hyodo S Kuraku.S."/>
        </authorList>
    </citation>
    <scope>NUCLEOTIDE SEQUENCE [LARGE SCALE GENOMIC DNA]</scope>
</reference>
<accession>A0A401RSS8</accession>
<evidence type="ECO:0000313" key="2">
    <source>
        <dbReference type="EMBL" id="GCC21192.1"/>
    </source>
</evidence>